<keyword evidence="4" id="KW-0472">Membrane</keyword>
<comment type="subcellular location">
    <subcellularLocation>
        <location evidence="1">Membrane</location>
        <topology evidence="1">Multi-pass membrane protein</topology>
    </subcellularLocation>
</comment>
<proteinExistence type="predicted"/>
<evidence type="ECO:0000313" key="7">
    <source>
        <dbReference type="EMBL" id="CAE0041694.1"/>
    </source>
</evidence>
<protein>
    <submittedName>
        <fullName evidence="7">Uncharacterized protein</fullName>
    </submittedName>
</protein>
<keyword evidence="3" id="KW-1133">Transmembrane helix</keyword>
<evidence type="ECO:0000256" key="3">
    <source>
        <dbReference type="ARBA" id="ARBA00022989"/>
    </source>
</evidence>
<reference evidence="7" key="1">
    <citation type="submission" date="2021-01" db="EMBL/GenBank/DDBJ databases">
        <authorList>
            <person name="Corre E."/>
            <person name="Pelletier E."/>
            <person name="Niang G."/>
            <person name="Scheremetjew M."/>
            <person name="Finn R."/>
            <person name="Kale V."/>
            <person name="Holt S."/>
            <person name="Cochrane G."/>
            <person name="Meng A."/>
            <person name="Brown T."/>
            <person name="Cohen L."/>
        </authorList>
    </citation>
    <scope>NUCLEOTIDE SEQUENCE</scope>
    <source>
        <strain evidence="7">CCMP 769</strain>
    </source>
</reference>
<sequence length="117" mass="13401">MSLLGAYYGWLYLRFFQVRDKGIGDQNSAFSFQSFFPRQIQPFIGSVSTRVHKTFAPIVARAHQSVPTSVDEEDPSAISNVSEDDLERRRQIAMKALNERLQANFGDEPTEERRTDD</sequence>
<dbReference type="InterPro" id="IPR013861">
    <property type="entry name" value="TMEM115/Pdh1/Rbl19"/>
</dbReference>
<keyword evidence="2" id="KW-0812">Transmembrane</keyword>
<organism evidence="7">
    <name type="scientific">Rhodosorus marinus</name>
    <dbReference type="NCBI Taxonomy" id="101924"/>
    <lineage>
        <taxon>Eukaryota</taxon>
        <taxon>Rhodophyta</taxon>
        <taxon>Stylonematophyceae</taxon>
        <taxon>Stylonematales</taxon>
        <taxon>Stylonemataceae</taxon>
        <taxon>Rhodosorus</taxon>
    </lineage>
</organism>
<dbReference type="GO" id="GO:0016020">
    <property type="term" value="C:membrane"/>
    <property type="evidence" value="ECO:0007669"/>
    <property type="project" value="UniProtKB-SubCell"/>
</dbReference>
<accession>A0A7S2ZIV2</accession>
<evidence type="ECO:0000256" key="1">
    <source>
        <dbReference type="ARBA" id="ARBA00004141"/>
    </source>
</evidence>
<dbReference type="PANTHER" id="PTHR13377:SF3">
    <property type="entry name" value="TRANSMEMBRANE PROTEIN 115"/>
    <property type="match status" value="1"/>
</dbReference>
<dbReference type="EMBL" id="HBHW01012386">
    <property type="protein sequence ID" value="CAE0041694.1"/>
    <property type="molecule type" value="Transcribed_RNA"/>
</dbReference>
<dbReference type="GO" id="GO:0006890">
    <property type="term" value="P:retrograde vesicle-mediated transport, Golgi to endoplasmic reticulum"/>
    <property type="evidence" value="ECO:0007669"/>
    <property type="project" value="InterPro"/>
</dbReference>
<dbReference type="EMBL" id="HBHW01012374">
    <property type="protein sequence ID" value="CAE0041682.1"/>
    <property type="molecule type" value="Transcribed_RNA"/>
</dbReference>
<feature type="region of interest" description="Disordered" evidence="5">
    <location>
        <begin position="65"/>
        <end position="85"/>
    </location>
</feature>
<name>A0A7S2ZIV2_9RHOD</name>
<dbReference type="PANTHER" id="PTHR13377">
    <property type="entry name" value="PLACENTAL PROTEIN 6"/>
    <property type="match status" value="1"/>
</dbReference>
<evidence type="ECO:0000256" key="2">
    <source>
        <dbReference type="ARBA" id="ARBA00022692"/>
    </source>
</evidence>
<dbReference type="GO" id="GO:0005794">
    <property type="term" value="C:Golgi apparatus"/>
    <property type="evidence" value="ECO:0007669"/>
    <property type="project" value="TreeGrafter"/>
</dbReference>
<evidence type="ECO:0000256" key="5">
    <source>
        <dbReference type="SAM" id="MobiDB-lite"/>
    </source>
</evidence>
<gene>
    <name evidence="6" type="ORF">RMAR00112_LOCUS9646</name>
    <name evidence="7" type="ORF">RMAR00112_LOCUS9658</name>
</gene>
<evidence type="ECO:0000313" key="6">
    <source>
        <dbReference type="EMBL" id="CAE0041682.1"/>
    </source>
</evidence>
<dbReference type="AlphaFoldDB" id="A0A7S2ZIV2"/>
<evidence type="ECO:0000256" key="4">
    <source>
        <dbReference type="ARBA" id="ARBA00023136"/>
    </source>
</evidence>